<gene>
    <name evidence="4" type="ORF">SAMN04488038_101157</name>
</gene>
<feature type="domain" description="FecR N-terminal" evidence="3">
    <location>
        <begin position="11"/>
        <end position="50"/>
    </location>
</feature>
<proteinExistence type="predicted"/>
<dbReference type="EMBL" id="FOFS01000001">
    <property type="protein sequence ID" value="SEP67763.1"/>
    <property type="molecule type" value="Genomic_DNA"/>
</dbReference>
<sequence length="347" mass="37059">MENKNIEKLMEEAAQWSARACAPDFSESEREQLQRWLQDDPAHADAFAAAMLVSDGLRELTRLDPRLSAMADEAYAMGTAAGSTAARPLPRFRPRWVIGGGLAAVLAIFTLLGQHGAMPGSGGEPAAQIYAAGDSVRQVLLEDGSQLSLDTGARVSVQLGAHERRLQLLSGRVLFEVAHDRNRPFSVDAKGLVTTALGTRFQVDIAPDDAVSVVLSEGSVKVDQRLDQGIARSTRLRPGQAILAAARGEADWIKQDIDAEVATSWSRGRLVFRATPLAQAVAEINRYSKTRLVIADPALSDLAVSGNFIPGDGAAIAAAFAEVLPLRVVESGGELVLFLRHAHDPDG</sequence>
<dbReference type="Pfam" id="PF04773">
    <property type="entry name" value="FecR"/>
    <property type="match status" value="1"/>
</dbReference>
<evidence type="ECO:0000256" key="1">
    <source>
        <dbReference type="SAM" id="Phobius"/>
    </source>
</evidence>
<dbReference type="InterPro" id="IPR012373">
    <property type="entry name" value="Ferrdict_sens_TM"/>
</dbReference>
<evidence type="ECO:0000313" key="5">
    <source>
        <dbReference type="Proteomes" id="UP000199233"/>
    </source>
</evidence>
<dbReference type="Proteomes" id="UP000199233">
    <property type="component" value="Unassembled WGS sequence"/>
</dbReference>
<dbReference type="STRING" id="489703.SAMN04488038_101157"/>
<keyword evidence="5" id="KW-1185">Reference proteome</keyword>
<dbReference type="InterPro" id="IPR032623">
    <property type="entry name" value="FecR_N"/>
</dbReference>
<dbReference type="PANTHER" id="PTHR30273:SF2">
    <property type="entry name" value="PROTEIN FECR"/>
    <property type="match status" value="1"/>
</dbReference>
<evidence type="ECO:0000259" key="3">
    <source>
        <dbReference type="Pfam" id="PF16220"/>
    </source>
</evidence>
<feature type="domain" description="FecR protein" evidence="2">
    <location>
        <begin position="131"/>
        <end position="221"/>
    </location>
</feature>
<keyword evidence="1" id="KW-1133">Transmembrane helix</keyword>
<keyword evidence="1" id="KW-0812">Transmembrane</keyword>
<dbReference type="Gene3D" id="2.60.120.1440">
    <property type="match status" value="1"/>
</dbReference>
<evidence type="ECO:0000313" key="4">
    <source>
        <dbReference type="EMBL" id="SEP67763.1"/>
    </source>
</evidence>
<accession>A0A1H8ZU43</accession>
<feature type="transmembrane region" description="Helical" evidence="1">
    <location>
        <begin position="96"/>
        <end position="113"/>
    </location>
</feature>
<dbReference type="PANTHER" id="PTHR30273">
    <property type="entry name" value="PERIPLASMIC SIGNAL SENSOR AND SIGMA FACTOR ACTIVATOR FECR-RELATED"/>
    <property type="match status" value="1"/>
</dbReference>
<dbReference type="PIRSF" id="PIRSF018266">
    <property type="entry name" value="FecR"/>
    <property type="match status" value="1"/>
</dbReference>
<protein>
    <submittedName>
        <fullName evidence="4">FecR family protein</fullName>
    </submittedName>
</protein>
<name>A0A1H8ZU43_9GAMM</name>
<dbReference type="Pfam" id="PF16220">
    <property type="entry name" value="DUF4880"/>
    <property type="match status" value="1"/>
</dbReference>
<dbReference type="InterPro" id="IPR006860">
    <property type="entry name" value="FecR"/>
</dbReference>
<keyword evidence="1" id="KW-0472">Membrane</keyword>
<dbReference type="OrthoDB" id="9771237at2"/>
<dbReference type="GO" id="GO:0016989">
    <property type="term" value="F:sigma factor antagonist activity"/>
    <property type="evidence" value="ECO:0007669"/>
    <property type="project" value="TreeGrafter"/>
</dbReference>
<dbReference type="AlphaFoldDB" id="A0A1H8ZU43"/>
<evidence type="ECO:0000259" key="2">
    <source>
        <dbReference type="Pfam" id="PF04773"/>
    </source>
</evidence>
<dbReference type="RefSeq" id="WP_093280709.1">
    <property type="nucleotide sequence ID" value="NZ_FOFS01000001.1"/>
</dbReference>
<reference evidence="4 5" key="1">
    <citation type="submission" date="2016-10" db="EMBL/GenBank/DDBJ databases">
        <authorList>
            <person name="de Groot N.N."/>
        </authorList>
    </citation>
    <scope>NUCLEOTIDE SEQUENCE [LARGE SCALE GENOMIC DNA]</scope>
    <source>
        <strain evidence="4 5">DSM 25927</strain>
    </source>
</reference>
<organism evidence="4 5">
    <name type="scientific">Solimonas aquatica</name>
    <dbReference type="NCBI Taxonomy" id="489703"/>
    <lineage>
        <taxon>Bacteria</taxon>
        <taxon>Pseudomonadati</taxon>
        <taxon>Pseudomonadota</taxon>
        <taxon>Gammaproteobacteria</taxon>
        <taxon>Nevskiales</taxon>
        <taxon>Nevskiaceae</taxon>
        <taxon>Solimonas</taxon>
    </lineage>
</organism>